<proteinExistence type="predicted"/>
<dbReference type="AlphaFoldDB" id="A0A6A5WT17"/>
<dbReference type="CDD" id="cd14361">
    <property type="entry name" value="UBA_HYPK"/>
    <property type="match status" value="1"/>
</dbReference>
<feature type="domain" description="Nascent polypeptide-associated complex subunit alpha-like UBA" evidence="2">
    <location>
        <begin position="77"/>
        <end position="117"/>
    </location>
</feature>
<dbReference type="Pfam" id="PF19026">
    <property type="entry name" value="UBA_HYPK"/>
    <property type="match status" value="1"/>
</dbReference>
<evidence type="ECO:0000256" key="1">
    <source>
        <dbReference type="SAM" id="MobiDB-lite"/>
    </source>
</evidence>
<dbReference type="InterPro" id="IPR052617">
    <property type="entry name" value="Huntingtin-int_K"/>
</dbReference>
<sequence length="121" mass="12565">MAEPQPSNIQEGASDAPAPTGSAEDRKAAAALSALDERDDADSGKKNVDTTALGEAMKNLDVSEKKDTKEAVNKKVVKVDAADVSLLVSELELSKVKAMELLRAHEGDAVKALSAFVTASA</sequence>
<feature type="compositionally biased region" description="Polar residues" evidence="1">
    <location>
        <begin position="1"/>
        <end position="11"/>
    </location>
</feature>
<dbReference type="Proteomes" id="UP000799779">
    <property type="component" value="Unassembled WGS sequence"/>
</dbReference>
<accession>A0A6A5WT17</accession>
<name>A0A6A5WT17_9PLEO</name>
<evidence type="ECO:0000313" key="3">
    <source>
        <dbReference type="EMBL" id="KAF2003919.1"/>
    </source>
</evidence>
<dbReference type="InterPro" id="IPR044034">
    <property type="entry name" value="NAC-like_UBA"/>
</dbReference>
<dbReference type="EMBL" id="ML977570">
    <property type="protein sequence ID" value="KAF2003919.1"/>
    <property type="molecule type" value="Genomic_DNA"/>
</dbReference>
<organism evidence="3 4">
    <name type="scientific">Amniculicola lignicola CBS 123094</name>
    <dbReference type="NCBI Taxonomy" id="1392246"/>
    <lineage>
        <taxon>Eukaryota</taxon>
        <taxon>Fungi</taxon>
        <taxon>Dikarya</taxon>
        <taxon>Ascomycota</taxon>
        <taxon>Pezizomycotina</taxon>
        <taxon>Dothideomycetes</taxon>
        <taxon>Pleosporomycetidae</taxon>
        <taxon>Pleosporales</taxon>
        <taxon>Amniculicolaceae</taxon>
        <taxon>Amniculicola</taxon>
    </lineage>
</organism>
<dbReference type="GO" id="GO:0043066">
    <property type="term" value="P:negative regulation of apoptotic process"/>
    <property type="evidence" value="ECO:0007669"/>
    <property type="project" value="TreeGrafter"/>
</dbReference>
<evidence type="ECO:0000313" key="4">
    <source>
        <dbReference type="Proteomes" id="UP000799779"/>
    </source>
</evidence>
<dbReference type="OrthoDB" id="285219at2759"/>
<gene>
    <name evidence="3" type="ORF">P154DRAFT_486157</name>
</gene>
<keyword evidence="4" id="KW-1185">Reference proteome</keyword>
<dbReference type="GO" id="GO:0050821">
    <property type="term" value="P:protein stabilization"/>
    <property type="evidence" value="ECO:0007669"/>
    <property type="project" value="TreeGrafter"/>
</dbReference>
<protein>
    <recommendedName>
        <fullName evidence="2">Nascent polypeptide-associated complex subunit alpha-like UBA domain-containing protein</fullName>
    </recommendedName>
</protein>
<evidence type="ECO:0000259" key="2">
    <source>
        <dbReference type="Pfam" id="PF19026"/>
    </source>
</evidence>
<dbReference type="PANTHER" id="PTHR31184:SF2">
    <property type="entry name" value="HUNTINGTIN-INTERACTING PROTEIN K"/>
    <property type="match status" value="1"/>
</dbReference>
<dbReference type="InterPro" id="IPR038922">
    <property type="entry name" value="HYPK_UBA"/>
</dbReference>
<dbReference type="PANTHER" id="PTHR31184">
    <property type="entry name" value="HUNTINGTIN-INTERACTING PROTEIN K FAMILY MEMBER"/>
    <property type="match status" value="1"/>
</dbReference>
<reference evidence="3" key="1">
    <citation type="journal article" date="2020" name="Stud. Mycol.">
        <title>101 Dothideomycetes genomes: a test case for predicting lifestyles and emergence of pathogens.</title>
        <authorList>
            <person name="Haridas S."/>
            <person name="Albert R."/>
            <person name="Binder M."/>
            <person name="Bloem J."/>
            <person name="Labutti K."/>
            <person name="Salamov A."/>
            <person name="Andreopoulos B."/>
            <person name="Baker S."/>
            <person name="Barry K."/>
            <person name="Bills G."/>
            <person name="Bluhm B."/>
            <person name="Cannon C."/>
            <person name="Castanera R."/>
            <person name="Culley D."/>
            <person name="Daum C."/>
            <person name="Ezra D."/>
            <person name="Gonzalez J."/>
            <person name="Henrissat B."/>
            <person name="Kuo A."/>
            <person name="Liang C."/>
            <person name="Lipzen A."/>
            <person name="Lutzoni F."/>
            <person name="Magnuson J."/>
            <person name="Mondo S."/>
            <person name="Nolan M."/>
            <person name="Ohm R."/>
            <person name="Pangilinan J."/>
            <person name="Park H.-J."/>
            <person name="Ramirez L."/>
            <person name="Alfaro M."/>
            <person name="Sun H."/>
            <person name="Tritt A."/>
            <person name="Yoshinaga Y."/>
            <person name="Zwiers L.-H."/>
            <person name="Turgeon B."/>
            <person name="Goodwin S."/>
            <person name="Spatafora J."/>
            <person name="Crous P."/>
            <person name="Grigoriev I."/>
        </authorList>
    </citation>
    <scope>NUCLEOTIDE SEQUENCE</scope>
    <source>
        <strain evidence="3">CBS 123094</strain>
    </source>
</reference>
<feature type="region of interest" description="Disordered" evidence="1">
    <location>
        <begin position="1"/>
        <end position="55"/>
    </location>
</feature>